<dbReference type="PANTHER" id="PTHR39201:SF1">
    <property type="entry name" value="FLAVODOXIN-LIKE DOMAIN-CONTAINING PROTEIN"/>
    <property type="match status" value="1"/>
</dbReference>
<accession>A0A227KQQ4</accession>
<keyword evidence="7" id="KW-1185">Reference proteome</keyword>
<dbReference type="GO" id="GO:0009055">
    <property type="term" value="F:electron transfer activity"/>
    <property type="evidence" value="ECO:0007669"/>
    <property type="project" value="InterPro"/>
</dbReference>
<dbReference type="EMBL" id="NHMP01000001">
    <property type="protein sequence ID" value="OXE50792.1"/>
    <property type="molecule type" value="Genomic_DNA"/>
</dbReference>
<dbReference type="InterPro" id="IPR001226">
    <property type="entry name" value="Flavodoxin_CS"/>
</dbReference>
<evidence type="ECO:0000313" key="6">
    <source>
        <dbReference type="EMBL" id="OXE50792.1"/>
    </source>
</evidence>
<evidence type="ECO:0000256" key="2">
    <source>
        <dbReference type="ARBA" id="ARBA00022630"/>
    </source>
</evidence>
<reference evidence="7" key="1">
    <citation type="submission" date="2017-05" db="EMBL/GenBank/DDBJ databases">
        <title>Improved OligoMM genomes.</title>
        <authorList>
            <person name="Garzetti D."/>
        </authorList>
    </citation>
    <scope>NUCLEOTIDE SEQUENCE [LARGE SCALE GENOMIC DNA]</scope>
    <source>
        <strain evidence="7">YL45</strain>
    </source>
</reference>
<evidence type="ECO:0000313" key="7">
    <source>
        <dbReference type="Proteomes" id="UP000214610"/>
    </source>
</evidence>
<evidence type="ECO:0000256" key="3">
    <source>
        <dbReference type="ARBA" id="ARBA00022643"/>
    </source>
</evidence>
<gene>
    <name evidence="6" type="ORF">ADH67_00350</name>
</gene>
<dbReference type="Proteomes" id="UP000214610">
    <property type="component" value="Unassembled WGS sequence"/>
</dbReference>
<feature type="domain" description="Flavodoxin-like" evidence="5">
    <location>
        <begin position="30"/>
        <end position="179"/>
    </location>
</feature>
<keyword evidence="2" id="KW-0285">Flavoprotein</keyword>
<dbReference type="PANTHER" id="PTHR39201">
    <property type="entry name" value="EXPORTED PROTEIN-RELATED"/>
    <property type="match status" value="1"/>
</dbReference>
<dbReference type="InterPro" id="IPR008254">
    <property type="entry name" value="Flavodoxin/NO_synth"/>
</dbReference>
<sequence>MNRRSILQTFLTGFLSASITSYAAGKDLKSLIVFYSRSGHTETLANTLAKLTGAETIRIESTSPYPTDYDATIERFKAERAANTLPAIYPIEKDLNSYDVIYIGSPTWGGHLCYPIQRFLQDTKLRGKTLMLFTSHGGSGEASTLDDLQRLAPGNQYRNIAFYGSGFGASKQFKHWLSI</sequence>
<organism evidence="6 7">
    <name type="scientific">Turicimonas muris</name>
    <dbReference type="NCBI Taxonomy" id="1796652"/>
    <lineage>
        <taxon>Bacteria</taxon>
        <taxon>Pseudomonadati</taxon>
        <taxon>Pseudomonadota</taxon>
        <taxon>Betaproteobacteria</taxon>
        <taxon>Burkholderiales</taxon>
        <taxon>Sutterellaceae</taxon>
        <taxon>Turicimonas</taxon>
    </lineage>
</organism>
<dbReference type="Pfam" id="PF12682">
    <property type="entry name" value="Flavodoxin_4"/>
    <property type="match status" value="1"/>
</dbReference>
<dbReference type="InterPro" id="IPR029039">
    <property type="entry name" value="Flavoprotein-like_sf"/>
</dbReference>
<dbReference type="GeneID" id="78362973"/>
<protein>
    <recommendedName>
        <fullName evidence="5">Flavodoxin-like domain-containing protein</fullName>
    </recommendedName>
</protein>
<evidence type="ECO:0000256" key="4">
    <source>
        <dbReference type="SAM" id="SignalP"/>
    </source>
</evidence>
<feature type="chain" id="PRO_5011290182" description="Flavodoxin-like domain-containing protein" evidence="4">
    <location>
        <begin position="24"/>
        <end position="179"/>
    </location>
</feature>
<proteinExistence type="predicted"/>
<evidence type="ECO:0000259" key="5">
    <source>
        <dbReference type="PROSITE" id="PS50902"/>
    </source>
</evidence>
<feature type="signal peptide" evidence="4">
    <location>
        <begin position="1"/>
        <end position="23"/>
    </location>
</feature>
<dbReference type="PROSITE" id="PS00201">
    <property type="entry name" value="FLAVODOXIN"/>
    <property type="match status" value="1"/>
</dbReference>
<keyword evidence="4" id="KW-0732">Signal</keyword>
<comment type="cofactor">
    <cofactor evidence="1">
        <name>FMN</name>
        <dbReference type="ChEBI" id="CHEBI:58210"/>
    </cofactor>
</comment>
<dbReference type="SUPFAM" id="SSF52218">
    <property type="entry name" value="Flavoproteins"/>
    <property type="match status" value="1"/>
</dbReference>
<dbReference type="GO" id="GO:0010181">
    <property type="term" value="F:FMN binding"/>
    <property type="evidence" value="ECO:0007669"/>
    <property type="project" value="InterPro"/>
</dbReference>
<evidence type="ECO:0000256" key="1">
    <source>
        <dbReference type="ARBA" id="ARBA00001917"/>
    </source>
</evidence>
<name>A0A227KQQ4_9BURK</name>
<comment type="caution">
    <text evidence="6">The sequence shown here is derived from an EMBL/GenBank/DDBJ whole genome shotgun (WGS) entry which is preliminary data.</text>
</comment>
<dbReference type="Gene3D" id="3.40.50.360">
    <property type="match status" value="1"/>
</dbReference>
<keyword evidence="3" id="KW-0288">FMN</keyword>
<dbReference type="RefSeq" id="WP_066590605.1">
    <property type="nucleotide sequence ID" value="NZ_CAJTBZ010000001.1"/>
</dbReference>
<dbReference type="AlphaFoldDB" id="A0A227KQQ4"/>
<dbReference type="PROSITE" id="PS50902">
    <property type="entry name" value="FLAVODOXIN_LIKE"/>
    <property type="match status" value="1"/>
</dbReference>